<keyword evidence="2" id="KW-1185">Reference proteome</keyword>
<dbReference type="OrthoDB" id="7359277at2"/>
<sequence>MAIQLDHIHRRCEKSVITAYQELKAVGVGEMQIFQSCVLLYQIYHPESSVNEARLLVSEWIDYHIYDKKQNGKTTGCDCN</sequence>
<accession>A0A318N3A6</accession>
<evidence type="ECO:0000313" key="2">
    <source>
        <dbReference type="Proteomes" id="UP000247565"/>
    </source>
</evidence>
<comment type="caution">
    <text evidence="1">The sequence shown here is derived from an EMBL/GenBank/DDBJ whole genome shotgun (WGS) entry which is preliminary data.</text>
</comment>
<proteinExistence type="predicted"/>
<gene>
    <name evidence="1" type="ORF">DK869_02660</name>
</gene>
<dbReference type="AlphaFoldDB" id="A0A318N3A6"/>
<dbReference type="Proteomes" id="UP000247565">
    <property type="component" value="Unassembled WGS sequence"/>
</dbReference>
<dbReference type="RefSeq" id="WP_110438434.1">
    <property type="nucleotide sequence ID" value="NZ_CP046393.1"/>
</dbReference>
<reference evidence="1 2" key="1">
    <citation type="submission" date="2018-05" db="EMBL/GenBank/DDBJ databases">
        <title>Reference genomes for bee gut microbiota database.</title>
        <authorList>
            <person name="Ellegaard K.M."/>
        </authorList>
    </citation>
    <scope>NUCLEOTIDE SEQUENCE [LARGE SCALE GENOMIC DNA]</scope>
    <source>
        <strain evidence="1 2">ESL0284</strain>
    </source>
</reference>
<evidence type="ECO:0008006" key="3">
    <source>
        <dbReference type="Google" id="ProtNLM"/>
    </source>
</evidence>
<dbReference type="EMBL" id="QGLT01000001">
    <property type="protein sequence ID" value="PXZ01916.1"/>
    <property type="molecule type" value="Genomic_DNA"/>
</dbReference>
<name>A0A318N3A6_9PROT</name>
<protein>
    <recommendedName>
        <fullName evidence="3">DUF2695 domain-containing protein</fullName>
    </recommendedName>
</protein>
<organism evidence="1 2">
    <name type="scientific">Commensalibacter melissae</name>
    <dbReference type="NCBI Taxonomy" id="2070537"/>
    <lineage>
        <taxon>Bacteria</taxon>
        <taxon>Pseudomonadati</taxon>
        <taxon>Pseudomonadota</taxon>
        <taxon>Alphaproteobacteria</taxon>
        <taxon>Acetobacterales</taxon>
        <taxon>Acetobacteraceae</taxon>
    </lineage>
</organism>
<evidence type="ECO:0000313" key="1">
    <source>
        <dbReference type="EMBL" id="PXZ01916.1"/>
    </source>
</evidence>